<evidence type="ECO:0000256" key="3">
    <source>
        <dbReference type="ARBA" id="ARBA00022801"/>
    </source>
</evidence>
<sequence>MVCLGNICRSPLAEGILKSKLPEDKFTIDSAGTAAYHIGSKPDPRSIAVAKKYGIDITNLRGRQFEHKDFEAFDLIYAMDESNYNHIISMARNEEEKSKVKLILNEITPGENLSVPDPYYGGDQGFENVYQMLDQACENIKKIAFNFFEITHSYLI</sequence>
<name>A0A090VNW3_9FLAO</name>
<dbReference type="EMBL" id="BBNS01000032">
    <property type="protein sequence ID" value="GAL72815.1"/>
    <property type="molecule type" value="Genomic_DNA"/>
</dbReference>
<dbReference type="PANTHER" id="PTHR11717">
    <property type="entry name" value="LOW MOLECULAR WEIGHT PROTEIN TYROSINE PHOSPHATASE"/>
    <property type="match status" value="1"/>
</dbReference>
<evidence type="ECO:0000256" key="1">
    <source>
        <dbReference type="ARBA" id="ARBA00011063"/>
    </source>
</evidence>
<protein>
    <recommendedName>
        <fullName evidence="2">protein-tyrosine-phosphatase</fullName>
        <ecNumber evidence="2">3.1.3.48</ecNumber>
    </recommendedName>
</protein>
<dbReference type="PANTHER" id="PTHR11717:SF7">
    <property type="entry name" value="LOW MOLECULAR WEIGHT PHOSPHOTYROSINE PROTEIN PHOSPHATASE"/>
    <property type="match status" value="1"/>
</dbReference>
<feature type="active site" evidence="5">
    <location>
        <position position="9"/>
    </location>
</feature>
<dbReference type="STRING" id="504487.JCM19538_3129"/>
<dbReference type="AlphaFoldDB" id="A0A090VNW3"/>
<gene>
    <name evidence="7" type="ORF">JCM19301_3403</name>
    <name evidence="8" type="ORF">JCM19302_175</name>
</gene>
<dbReference type="InterPro" id="IPR050438">
    <property type="entry name" value="LMW_PTPase"/>
</dbReference>
<feature type="domain" description="Phosphotyrosine protein phosphatase I" evidence="6">
    <location>
        <begin position="2"/>
        <end position="143"/>
    </location>
</feature>
<dbReference type="InterPro" id="IPR023485">
    <property type="entry name" value="Ptyr_pPase"/>
</dbReference>
<keyword evidence="4" id="KW-0904">Protein phosphatase</keyword>
<dbReference type="eggNOG" id="COG0394">
    <property type="taxonomic scope" value="Bacteria"/>
</dbReference>
<dbReference type="SMART" id="SM00226">
    <property type="entry name" value="LMWPc"/>
    <property type="match status" value="1"/>
</dbReference>
<dbReference type="SUPFAM" id="SSF52788">
    <property type="entry name" value="Phosphotyrosine protein phosphatases I"/>
    <property type="match status" value="1"/>
</dbReference>
<dbReference type="InterPro" id="IPR036196">
    <property type="entry name" value="Ptyr_pPase_sf"/>
</dbReference>
<dbReference type="Proteomes" id="UP000029646">
    <property type="component" value="Unassembled WGS sequence"/>
</dbReference>
<evidence type="ECO:0000256" key="2">
    <source>
        <dbReference type="ARBA" id="ARBA00013064"/>
    </source>
</evidence>
<organism evidence="7 9">
    <name type="scientific">Jejuia pallidilutea</name>
    <dbReference type="NCBI Taxonomy" id="504487"/>
    <lineage>
        <taxon>Bacteria</taxon>
        <taxon>Pseudomonadati</taxon>
        <taxon>Bacteroidota</taxon>
        <taxon>Flavobacteriia</taxon>
        <taxon>Flavobacteriales</taxon>
        <taxon>Flavobacteriaceae</taxon>
        <taxon>Jejuia</taxon>
    </lineage>
</organism>
<evidence type="ECO:0000259" key="6">
    <source>
        <dbReference type="SMART" id="SM00226"/>
    </source>
</evidence>
<dbReference type="CDD" id="cd16343">
    <property type="entry name" value="LMWPTP"/>
    <property type="match status" value="1"/>
</dbReference>
<dbReference type="Pfam" id="PF01451">
    <property type="entry name" value="LMWPc"/>
    <property type="match status" value="1"/>
</dbReference>
<dbReference type="GO" id="GO:0004725">
    <property type="term" value="F:protein tyrosine phosphatase activity"/>
    <property type="evidence" value="ECO:0007669"/>
    <property type="project" value="UniProtKB-EC"/>
</dbReference>
<evidence type="ECO:0000313" key="10">
    <source>
        <dbReference type="Proteomes" id="UP000029646"/>
    </source>
</evidence>
<evidence type="ECO:0000256" key="5">
    <source>
        <dbReference type="PIRSR" id="PIRSR617867-1"/>
    </source>
</evidence>
<dbReference type="PRINTS" id="PR00719">
    <property type="entry name" value="LMWPTPASE"/>
</dbReference>
<comment type="caution">
    <text evidence="7">The sequence shown here is derived from an EMBL/GenBank/DDBJ whole genome shotgun (WGS) entry which is preliminary data.</text>
</comment>
<evidence type="ECO:0000313" key="7">
    <source>
        <dbReference type="EMBL" id="GAL65718.1"/>
    </source>
</evidence>
<dbReference type="EMBL" id="BBNR01000002">
    <property type="protein sequence ID" value="GAL65718.1"/>
    <property type="molecule type" value="Genomic_DNA"/>
</dbReference>
<dbReference type="EC" id="3.1.3.48" evidence="2"/>
<evidence type="ECO:0000313" key="8">
    <source>
        <dbReference type="EMBL" id="GAL72815.1"/>
    </source>
</evidence>
<dbReference type="InterPro" id="IPR017867">
    <property type="entry name" value="Tyr_phospatase_low_mol_wt"/>
</dbReference>
<feature type="active site" description="Proton donor" evidence="5">
    <location>
        <position position="117"/>
    </location>
</feature>
<comment type="similarity">
    <text evidence="1">Belongs to the low molecular weight phosphotyrosine protein phosphatase family.</text>
</comment>
<proteinExistence type="inferred from homology"/>
<dbReference type="Proteomes" id="UP000029641">
    <property type="component" value="Unassembled WGS sequence"/>
</dbReference>
<dbReference type="Gene3D" id="3.40.50.2300">
    <property type="match status" value="1"/>
</dbReference>
<feature type="active site" description="Nucleophile" evidence="5">
    <location>
        <position position="3"/>
    </location>
</feature>
<reference evidence="9 10" key="1">
    <citation type="journal article" date="2014" name="Genome Announc.">
        <title>Draft Genome Sequence of Marine Flavobacterium Jejuia pallidilutea Strain 11shimoA1 and Pigmentation Mutants.</title>
        <authorList>
            <person name="Takatani N."/>
            <person name="Nakanishi M."/>
            <person name="Meirelles P."/>
            <person name="Mino S."/>
            <person name="Suda W."/>
            <person name="Oshima K."/>
            <person name="Hattori M."/>
            <person name="Ohkuma M."/>
            <person name="Hosokawa M."/>
            <person name="Miyashita K."/>
            <person name="Thompson F.L."/>
            <person name="Niwa A."/>
            <person name="Sawabe T."/>
            <person name="Sawabe T."/>
        </authorList>
    </citation>
    <scope>NUCLEOTIDE SEQUENCE [LARGE SCALE GENOMIC DNA]</scope>
    <source>
        <strain evidence="7 9">JCM 19301</strain>
        <strain evidence="8">JCM 19302</strain>
        <strain evidence="10">JCM19302</strain>
    </source>
</reference>
<accession>A0A090VNW3</accession>
<evidence type="ECO:0000256" key="4">
    <source>
        <dbReference type="ARBA" id="ARBA00022912"/>
    </source>
</evidence>
<evidence type="ECO:0000313" key="9">
    <source>
        <dbReference type="Proteomes" id="UP000029641"/>
    </source>
</evidence>
<keyword evidence="3 7" id="KW-0378">Hydrolase</keyword>